<dbReference type="AlphaFoldDB" id="A0A2I1R9M7"/>
<dbReference type="RefSeq" id="WP_101820021.1">
    <property type="nucleotide sequence ID" value="NZ_PKJC01000005.1"/>
</dbReference>
<proteinExistence type="predicted"/>
<dbReference type="EMBL" id="PKJC01000005">
    <property type="protein sequence ID" value="PKZ65847.1"/>
    <property type="molecule type" value="Genomic_DNA"/>
</dbReference>
<dbReference type="SUPFAM" id="SSF53474">
    <property type="entry name" value="alpha/beta-Hydrolases"/>
    <property type="match status" value="1"/>
</dbReference>
<dbReference type="Proteomes" id="UP000234662">
    <property type="component" value="Unassembled WGS sequence"/>
</dbReference>
<dbReference type="InterPro" id="IPR029058">
    <property type="entry name" value="AB_hydrolase_fold"/>
</dbReference>
<dbReference type="GO" id="GO:0016787">
    <property type="term" value="F:hydrolase activity"/>
    <property type="evidence" value="ECO:0007669"/>
    <property type="project" value="UniProtKB-KW"/>
</dbReference>
<evidence type="ECO:0000313" key="2">
    <source>
        <dbReference type="EMBL" id="PKZ65847.1"/>
    </source>
</evidence>
<dbReference type="PANTHER" id="PTHR43194:SF5">
    <property type="entry name" value="PIMELOYL-[ACYL-CARRIER PROTEIN] METHYL ESTER ESTERASE"/>
    <property type="match status" value="1"/>
</dbReference>
<reference evidence="2 3" key="1">
    <citation type="submission" date="2017-12" db="EMBL/GenBank/DDBJ databases">
        <title>Phylogenetic diversity of female urinary microbiome.</title>
        <authorList>
            <person name="Thomas-White K."/>
            <person name="Wolfe A.J."/>
        </authorList>
    </citation>
    <scope>NUCLEOTIDE SEQUENCE [LARGE SCALE GENOMIC DNA]</scope>
    <source>
        <strain evidence="2 3">UMB0777</strain>
    </source>
</reference>
<dbReference type="InterPro" id="IPR050228">
    <property type="entry name" value="Carboxylesterase_BioH"/>
</dbReference>
<keyword evidence="2" id="KW-0378">Hydrolase</keyword>
<dbReference type="STRING" id="2055.BCM27_23595"/>
<sequence>MPIVDVPSGPIAYEDTGGDGPVVVFAHGLLMDGRQWRKVIPLLAGFRCITPTLPMGAHTQPMNDDADLTETGMAGILADFLDALGLDDVTLVLNDWGGGQFAIAQGRDKRIGKLMLVSCTAFDNYPPAPARPAALLCRVPGGGWILTRMLGTRFFRHSTRAYGALTKSGIPDSLFDEWFRPAVENAAIRRDLVKFAVGAPSRRRLLELSDTLARFDRPVLVVWAREDRMMPLEHADRLVDLFPDASKVVVDDSWTLIPEDQPETMADLVRGFAG</sequence>
<name>A0A2I1R9M7_9ACTN</name>
<dbReference type="Gene3D" id="3.40.50.1820">
    <property type="entry name" value="alpha/beta hydrolase"/>
    <property type="match status" value="1"/>
</dbReference>
<organism evidence="2 3">
    <name type="scientific">Gordonia terrae</name>
    <dbReference type="NCBI Taxonomy" id="2055"/>
    <lineage>
        <taxon>Bacteria</taxon>
        <taxon>Bacillati</taxon>
        <taxon>Actinomycetota</taxon>
        <taxon>Actinomycetes</taxon>
        <taxon>Mycobacteriales</taxon>
        <taxon>Gordoniaceae</taxon>
        <taxon>Gordonia</taxon>
    </lineage>
</organism>
<dbReference type="Pfam" id="PF00561">
    <property type="entry name" value="Abhydrolase_1"/>
    <property type="match status" value="1"/>
</dbReference>
<evidence type="ECO:0000313" key="3">
    <source>
        <dbReference type="Proteomes" id="UP000234662"/>
    </source>
</evidence>
<evidence type="ECO:0000259" key="1">
    <source>
        <dbReference type="Pfam" id="PF00561"/>
    </source>
</evidence>
<dbReference type="InterPro" id="IPR000073">
    <property type="entry name" value="AB_hydrolase_1"/>
</dbReference>
<feature type="domain" description="AB hydrolase-1" evidence="1">
    <location>
        <begin position="21"/>
        <end position="252"/>
    </location>
</feature>
<accession>A0A2I1R9M7</accession>
<protein>
    <submittedName>
        <fullName evidence="2">Alpha/beta hydrolase</fullName>
    </submittedName>
</protein>
<gene>
    <name evidence="2" type="ORF">CYJ73_09870</name>
</gene>
<comment type="caution">
    <text evidence="2">The sequence shown here is derived from an EMBL/GenBank/DDBJ whole genome shotgun (WGS) entry which is preliminary data.</text>
</comment>
<dbReference type="PANTHER" id="PTHR43194">
    <property type="entry name" value="HYDROLASE ALPHA/BETA FOLD FAMILY"/>
    <property type="match status" value="1"/>
</dbReference>